<accession>A0ACB8QBU3</accession>
<sequence length="188" mass="21421">MAAPAEISILNLTGRWIMNKTLSDSSDEILALQGVPWLKRKLIGAATVTLHIKHYKDDAGVEHIDIRQTLTGGIEGNDENRTLDWTMRDQINSLFGPVKGRSRRVNPEELEVPWLKDHFLPEISEHGTVHAFAESDTEKSGTTWTSNQTWGFEDVNGERRYTRRIDFYGPEGEHLEKRLVYDYAGSLQ</sequence>
<proteinExistence type="predicted"/>
<evidence type="ECO:0000313" key="2">
    <source>
        <dbReference type="Proteomes" id="UP000814128"/>
    </source>
</evidence>
<comment type="caution">
    <text evidence="1">The sequence shown here is derived from an EMBL/GenBank/DDBJ whole genome shotgun (WGS) entry which is preliminary data.</text>
</comment>
<gene>
    <name evidence="1" type="ORF">K488DRAFT_89017</name>
</gene>
<dbReference type="EMBL" id="MU273695">
    <property type="protein sequence ID" value="KAI0029147.1"/>
    <property type="molecule type" value="Genomic_DNA"/>
</dbReference>
<name>A0ACB8QBU3_9AGAM</name>
<reference evidence="1" key="1">
    <citation type="submission" date="2021-02" db="EMBL/GenBank/DDBJ databases">
        <authorList>
            <consortium name="DOE Joint Genome Institute"/>
            <person name="Ahrendt S."/>
            <person name="Looney B.P."/>
            <person name="Miyauchi S."/>
            <person name="Morin E."/>
            <person name="Drula E."/>
            <person name="Courty P.E."/>
            <person name="Chicoki N."/>
            <person name="Fauchery L."/>
            <person name="Kohler A."/>
            <person name="Kuo A."/>
            <person name="Labutti K."/>
            <person name="Pangilinan J."/>
            <person name="Lipzen A."/>
            <person name="Riley R."/>
            <person name="Andreopoulos W."/>
            <person name="He G."/>
            <person name="Johnson J."/>
            <person name="Barry K.W."/>
            <person name="Grigoriev I.V."/>
            <person name="Nagy L."/>
            <person name="Hibbett D."/>
            <person name="Henrissat B."/>
            <person name="Matheny P.B."/>
            <person name="Labbe J."/>
            <person name="Martin F."/>
        </authorList>
    </citation>
    <scope>NUCLEOTIDE SEQUENCE</scope>
    <source>
        <strain evidence="1">EC-137</strain>
    </source>
</reference>
<evidence type="ECO:0000313" key="1">
    <source>
        <dbReference type="EMBL" id="KAI0029147.1"/>
    </source>
</evidence>
<dbReference type="Proteomes" id="UP000814128">
    <property type="component" value="Unassembled WGS sequence"/>
</dbReference>
<protein>
    <submittedName>
        <fullName evidence="1">Uncharacterized protein</fullName>
    </submittedName>
</protein>
<keyword evidence="2" id="KW-1185">Reference proteome</keyword>
<reference evidence="1" key="2">
    <citation type="journal article" date="2022" name="New Phytol.">
        <title>Evolutionary transition to the ectomycorrhizal habit in the genomes of a hyperdiverse lineage of mushroom-forming fungi.</title>
        <authorList>
            <person name="Looney B."/>
            <person name="Miyauchi S."/>
            <person name="Morin E."/>
            <person name="Drula E."/>
            <person name="Courty P.E."/>
            <person name="Kohler A."/>
            <person name="Kuo A."/>
            <person name="LaButti K."/>
            <person name="Pangilinan J."/>
            <person name="Lipzen A."/>
            <person name="Riley R."/>
            <person name="Andreopoulos W."/>
            <person name="He G."/>
            <person name="Johnson J."/>
            <person name="Nolan M."/>
            <person name="Tritt A."/>
            <person name="Barry K.W."/>
            <person name="Grigoriev I.V."/>
            <person name="Nagy L.G."/>
            <person name="Hibbett D."/>
            <person name="Henrissat B."/>
            <person name="Matheny P.B."/>
            <person name="Labbe J."/>
            <person name="Martin F.M."/>
        </authorList>
    </citation>
    <scope>NUCLEOTIDE SEQUENCE</scope>
    <source>
        <strain evidence="1">EC-137</strain>
    </source>
</reference>
<organism evidence="1 2">
    <name type="scientific">Vararia minispora EC-137</name>
    <dbReference type="NCBI Taxonomy" id="1314806"/>
    <lineage>
        <taxon>Eukaryota</taxon>
        <taxon>Fungi</taxon>
        <taxon>Dikarya</taxon>
        <taxon>Basidiomycota</taxon>
        <taxon>Agaricomycotina</taxon>
        <taxon>Agaricomycetes</taxon>
        <taxon>Russulales</taxon>
        <taxon>Lachnocladiaceae</taxon>
        <taxon>Vararia</taxon>
    </lineage>
</organism>